<keyword evidence="4" id="KW-1185">Reference proteome</keyword>
<dbReference type="Pfam" id="PF07885">
    <property type="entry name" value="Ion_trans_2"/>
    <property type="match status" value="1"/>
</dbReference>
<name>A0A553JKV4_SHEHA</name>
<keyword evidence="1" id="KW-0812">Transmembrane</keyword>
<dbReference type="Gene3D" id="2.160.20.80">
    <property type="entry name" value="E3 ubiquitin-protein ligase SopA"/>
    <property type="match status" value="1"/>
</dbReference>
<feature type="transmembrane region" description="Helical" evidence="1">
    <location>
        <begin position="232"/>
        <end position="250"/>
    </location>
</feature>
<dbReference type="InterPro" id="IPR001646">
    <property type="entry name" value="5peptide_repeat"/>
</dbReference>
<accession>A0A553JKV4</accession>
<evidence type="ECO:0000256" key="1">
    <source>
        <dbReference type="SAM" id="Phobius"/>
    </source>
</evidence>
<organism evidence="3 4">
    <name type="scientific">Shewanella hanedai</name>
    <name type="common">Alteromonas hanedai</name>
    <dbReference type="NCBI Taxonomy" id="25"/>
    <lineage>
        <taxon>Bacteria</taxon>
        <taxon>Pseudomonadati</taxon>
        <taxon>Pseudomonadota</taxon>
        <taxon>Gammaproteobacteria</taxon>
        <taxon>Alteromonadales</taxon>
        <taxon>Shewanellaceae</taxon>
        <taxon>Shewanella</taxon>
    </lineage>
</organism>
<dbReference type="EMBL" id="VKGK01000023">
    <property type="protein sequence ID" value="TRY13081.1"/>
    <property type="molecule type" value="Genomic_DNA"/>
</dbReference>
<dbReference type="SUPFAM" id="SSF81324">
    <property type="entry name" value="Voltage-gated potassium channels"/>
    <property type="match status" value="1"/>
</dbReference>
<dbReference type="Pfam" id="PF00805">
    <property type="entry name" value="Pentapeptide"/>
    <property type="match status" value="1"/>
</dbReference>
<comment type="caution">
    <text evidence="3">The sequence shown here is derived from an EMBL/GenBank/DDBJ whole genome shotgun (WGS) entry which is preliminary data.</text>
</comment>
<evidence type="ECO:0000259" key="2">
    <source>
        <dbReference type="Pfam" id="PF07885"/>
    </source>
</evidence>
<feature type="transmembrane region" description="Helical" evidence="1">
    <location>
        <begin position="271"/>
        <end position="290"/>
    </location>
</feature>
<dbReference type="Gene3D" id="1.10.287.70">
    <property type="match status" value="1"/>
</dbReference>
<dbReference type="OrthoDB" id="9813518at2"/>
<dbReference type="RefSeq" id="WP_144041488.1">
    <property type="nucleotide sequence ID" value="NZ_BMPL01000043.1"/>
</dbReference>
<gene>
    <name evidence="3" type="ORF">FN961_17590</name>
</gene>
<dbReference type="InterPro" id="IPR013099">
    <property type="entry name" value="K_chnl_dom"/>
</dbReference>
<dbReference type="SUPFAM" id="SSF141571">
    <property type="entry name" value="Pentapeptide repeat-like"/>
    <property type="match status" value="1"/>
</dbReference>
<evidence type="ECO:0000313" key="3">
    <source>
        <dbReference type="EMBL" id="TRY13081.1"/>
    </source>
</evidence>
<keyword evidence="1" id="KW-0472">Membrane</keyword>
<keyword evidence="1" id="KW-1133">Transmembrane helix</keyword>
<reference evidence="4" key="1">
    <citation type="submission" date="2019-07" db="EMBL/GenBank/DDBJ databases">
        <title>Shewanella sp. YLB-08 draft genomic sequence.</title>
        <authorList>
            <person name="Yu L."/>
        </authorList>
    </citation>
    <scope>NUCLEOTIDE SEQUENCE [LARGE SCALE GENOMIC DNA]</scope>
    <source>
        <strain evidence="4">JCM 20706</strain>
    </source>
</reference>
<protein>
    <submittedName>
        <fullName evidence="3">Pentapeptide repeat-containing protein</fullName>
    </submittedName>
</protein>
<dbReference type="Proteomes" id="UP000318126">
    <property type="component" value="Unassembled WGS sequence"/>
</dbReference>
<evidence type="ECO:0000313" key="4">
    <source>
        <dbReference type="Proteomes" id="UP000318126"/>
    </source>
</evidence>
<feature type="domain" description="Potassium channel" evidence="2">
    <location>
        <begin position="257"/>
        <end position="326"/>
    </location>
</feature>
<sequence length="327" mass="37286">MNEKMPTCCYHEEEGFSCTESAEPSGLCYWHDPKIVKNNPDDVQKLEKFARNGGMMRGLALKRAVLPGIDLVRHHQKTGFDMTHAELYRADLQGAHLFNLNLHNASLMKADLRDSNVHCANLTGTNLLGIKWNGAKIENINTGKRIKQEILAHEADRVGEREIANDYFEQAEEIYRDLRKAAEREGLFAMSGDYIRKELTMRRHLMPQYSYKRTVSKVIDIFCGYGEAPLRVIGFSMGLIFVCAMLYFFTGLSYGTQLHQFQMSNDFQTNLYLFFNCIYYSVVTFTTLGYGDFTPVGFSKVIAAIEAFTGSFTIALFVVVFVKKMTR</sequence>
<dbReference type="AlphaFoldDB" id="A0A553JKV4"/>
<feature type="transmembrane region" description="Helical" evidence="1">
    <location>
        <begin position="302"/>
        <end position="322"/>
    </location>
</feature>
<proteinExistence type="predicted"/>